<reference evidence="8 9" key="1">
    <citation type="submission" date="2014-09" db="EMBL/GenBank/DDBJ databases">
        <title>Sporocytophaga myxococcoides PG-01 genome sequencing.</title>
        <authorList>
            <person name="Liu L."/>
            <person name="Gao P.J."/>
            <person name="Chen G.J."/>
            <person name="Wang L.S."/>
        </authorList>
    </citation>
    <scope>NUCLEOTIDE SEQUENCE [LARGE SCALE GENOMIC DNA]</scope>
    <source>
        <strain evidence="8 9">PG-01</strain>
    </source>
</reference>
<dbReference type="InterPro" id="IPR005017">
    <property type="entry name" value="OMPP1/FadL/TodX"/>
</dbReference>
<proteinExistence type="inferred from homology"/>
<keyword evidence="6" id="KW-0472">Membrane</keyword>
<dbReference type="Gene3D" id="2.40.160.60">
    <property type="entry name" value="Outer membrane protein transport protein (OMPP1/FadL/TodX)"/>
    <property type="match status" value="1"/>
</dbReference>
<keyword evidence="7" id="KW-0998">Cell outer membrane</keyword>
<keyword evidence="4" id="KW-0812">Transmembrane</keyword>
<dbReference type="PANTHER" id="PTHR35093">
    <property type="entry name" value="OUTER MEMBRANE PROTEIN NMB0088-RELATED"/>
    <property type="match status" value="1"/>
</dbReference>
<evidence type="ECO:0000256" key="5">
    <source>
        <dbReference type="ARBA" id="ARBA00022729"/>
    </source>
</evidence>
<evidence type="ECO:0000256" key="3">
    <source>
        <dbReference type="ARBA" id="ARBA00022452"/>
    </source>
</evidence>
<evidence type="ECO:0000256" key="1">
    <source>
        <dbReference type="ARBA" id="ARBA00004571"/>
    </source>
</evidence>
<dbReference type="PANTHER" id="PTHR35093:SF8">
    <property type="entry name" value="OUTER MEMBRANE PROTEIN NMB0088-RELATED"/>
    <property type="match status" value="1"/>
</dbReference>
<accession>A0A098LL52</accession>
<dbReference type="eggNOG" id="COG2067">
    <property type="taxonomic scope" value="Bacteria"/>
</dbReference>
<evidence type="ECO:0000313" key="8">
    <source>
        <dbReference type="EMBL" id="GAL86778.1"/>
    </source>
</evidence>
<sequence>MKKLLFFVIFLSAAYLAKAGGYQVNLIGIRYIGMGHIGTGLTMDAGSIFFNPGALSLIKDKYSITGSVSGIFSYTQFRSADAGFTARTDNPLSTPFSVFASAKITDDLSAGIGVYTPFGSSIVWGDNWGGKYLIQDIKLKSILFQPTLSYKIGDKLGIGAGLVFAYGKVDLNRALPVTFADGSSGQVNLKGHATNWGYNVGISFKPIEALTIGLNYRSKIKMDLKDGDANFTVPSSLSPNFPAGNKFNATLPLPATFSGGISYNINDKFLIGAQVDYVRWSAYDSLIFDFKQNTPSLPDSRNPRKYENTFIFRLGGQYKATDMFTVRLGGYYDQTPIRKDYVNPETPDGNRIGLSAGLSIYPSEKLSIDLSFLFVNQLKRDSEYAPANFKGAYKTYAYIPGIGLSYNF</sequence>
<protein>
    <submittedName>
        <fullName evidence="8">Putative outer membrane protein</fullName>
    </submittedName>
</protein>
<keyword evidence="9" id="KW-1185">Reference proteome</keyword>
<dbReference type="Pfam" id="PF03349">
    <property type="entry name" value="Toluene_X"/>
    <property type="match status" value="1"/>
</dbReference>
<dbReference type="SUPFAM" id="SSF56935">
    <property type="entry name" value="Porins"/>
    <property type="match status" value="1"/>
</dbReference>
<comment type="caution">
    <text evidence="8">The sequence shown here is derived from an EMBL/GenBank/DDBJ whole genome shotgun (WGS) entry which is preliminary data.</text>
</comment>
<evidence type="ECO:0000256" key="7">
    <source>
        <dbReference type="ARBA" id="ARBA00023237"/>
    </source>
</evidence>
<dbReference type="OrthoDB" id="9922at2"/>
<keyword evidence="5" id="KW-0732">Signal</keyword>
<comment type="similarity">
    <text evidence="2">Belongs to the OmpP1/FadL family.</text>
</comment>
<dbReference type="STRING" id="153721.MYP_4008"/>
<dbReference type="Proteomes" id="UP000030185">
    <property type="component" value="Unassembled WGS sequence"/>
</dbReference>
<evidence type="ECO:0000313" key="9">
    <source>
        <dbReference type="Proteomes" id="UP000030185"/>
    </source>
</evidence>
<name>A0A098LL52_9BACT</name>
<dbReference type="GO" id="GO:0009279">
    <property type="term" value="C:cell outer membrane"/>
    <property type="evidence" value="ECO:0007669"/>
    <property type="project" value="UniProtKB-SubCell"/>
</dbReference>
<evidence type="ECO:0000256" key="6">
    <source>
        <dbReference type="ARBA" id="ARBA00023136"/>
    </source>
</evidence>
<dbReference type="AlphaFoldDB" id="A0A098LL52"/>
<organism evidence="8 9">
    <name type="scientific">Sporocytophaga myxococcoides</name>
    <dbReference type="NCBI Taxonomy" id="153721"/>
    <lineage>
        <taxon>Bacteria</taxon>
        <taxon>Pseudomonadati</taxon>
        <taxon>Bacteroidota</taxon>
        <taxon>Cytophagia</taxon>
        <taxon>Cytophagales</taxon>
        <taxon>Cytophagaceae</taxon>
        <taxon>Sporocytophaga</taxon>
    </lineage>
</organism>
<dbReference type="GO" id="GO:0015483">
    <property type="term" value="F:long-chain fatty acid transporting porin activity"/>
    <property type="evidence" value="ECO:0007669"/>
    <property type="project" value="TreeGrafter"/>
</dbReference>
<comment type="subcellular location">
    <subcellularLocation>
        <location evidence="1">Cell outer membrane</location>
        <topology evidence="1">Multi-pass membrane protein</topology>
    </subcellularLocation>
</comment>
<keyword evidence="3" id="KW-1134">Transmembrane beta strand</keyword>
<dbReference type="EMBL" id="BBLT01000009">
    <property type="protein sequence ID" value="GAL86778.1"/>
    <property type="molecule type" value="Genomic_DNA"/>
</dbReference>
<dbReference type="RefSeq" id="WP_045467226.1">
    <property type="nucleotide sequence ID" value="NZ_BBLT01000009.1"/>
</dbReference>
<evidence type="ECO:0000256" key="4">
    <source>
        <dbReference type="ARBA" id="ARBA00022692"/>
    </source>
</evidence>
<evidence type="ECO:0000256" key="2">
    <source>
        <dbReference type="ARBA" id="ARBA00008163"/>
    </source>
</evidence>
<gene>
    <name evidence="8" type="ORF">MYP_4008</name>
</gene>